<keyword evidence="14 17" id="KW-0456">Lyase</keyword>
<feature type="binding site" evidence="17">
    <location>
        <position position="270"/>
    </location>
    <ligand>
        <name>GTP</name>
        <dbReference type="ChEBI" id="CHEBI:37565"/>
    </ligand>
</feature>
<feature type="binding site" evidence="17">
    <location>
        <begin position="137"/>
        <end position="141"/>
    </location>
    <ligand>
        <name>D-ribulose 5-phosphate</name>
        <dbReference type="ChEBI" id="CHEBI:58121"/>
    </ligand>
</feature>
<dbReference type="HAMAP" id="MF_00179">
    <property type="entry name" value="RibA"/>
    <property type="match status" value="1"/>
</dbReference>
<dbReference type="GO" id="GO:0003935">
    <property type="term" value="F:GTP cyclohydrolase II activity"/>
    <property type="evidence" value="ECO:0007669"/>
    <property type="project" value="UniProtKB-EC"/>
</dbReference>
<keyword evidence="7 17" id="KW-0479">Metal-binding</keyword>
<evidence type="ECO:0000256" key="11">
    <source>
        <dbReference type="ARBA" id="ARBA00022842"/>
    </source>
</evidence>
<dbReference type="NCBIfam" id="NF006803">
    <property type="entry name" value="PRK09311.1"/>
    <property type="match status" value="1"/>
</dbReference>
<evidence type="ECO:0000256" key="12">
    <source>
        <dbReference type="ARBA" id="ARBA00023134"/>
    </source>
</evidence>
<dbReference type="InterPro" id="IPR016299">
    <property type="entry name" value="Riboflavin_synth_RibBA"/>
</dbReference>
<evidence type="ECO:0000256" key="14">
    <source>
        <dbReference type="ARBA" id="ARBA00023239"/>
    </source>
</evidence>
<feature type="binding site" evidence="17">
    <location>
        <position position="26"/>
    </location>
    <ligand>
        <name>Mg(2+)</name>
        <dbReference type="ChEBI" id="CHEBI:18420"/>
        <label>1</label>
    </ligand>
</feature>
<dbReference type="SUPFAM" id="SSF55821">
    <property type="entry name" value="YrdC/RibB"/>
    <property type="match status" value="1"/>
</dbReference>
<comment type="pathway">
    <text evidence="4 17">Cofactor biosynthesis; riboflavin biosynthesis; 2-hydroxy-3-oxobutyl phosphate from D-ribulose 5-phosphate: step 1/1.</text>
</comment>
<feature type="binding site" evidence="17">
    <location>
        <position position="267"/>
    </location>
    <ligand>
        <name>Zn(2+)</name>
        <dbReference type="ChEBI" id="CHEBI:29105"/>
        <note>catalytic</note>
    </ligand>
</feature>
<feature type="binding site" evidence="17">
    <location>
        <position position="349"/>
    </location>
    <ligand>
        <name>GTP</name>
        <dbReference type="ChEBI" id="CHEBI:37565"/>
    </ligand>
</feature>
<gene>
    <name evidence="17" type="primary">ribBA</name>
    <name evidence="19" type="ORF">ACFO0S_14575</name>
</gene>
<feature type="region of interest" description="DHBP synthase" evidence="17">
    <location>
        <begin position="1"/>
        <end position="198"/>
    </location>
</feature>
<dbReference type="Proteomes" id="UP001595733">
    <property type="component" value="Unassembled WGS sequence"/>
</dbReference>
<keyword evidence="20" id="KW-1185">Reference proteome</keyword>
<dbReference type="RefSeq" id="WP_378142855.1">
    <property type="nucleotide sequence ID" value="NZ_JBHSEF010000029.1"/>
</dbReference>
<dbReference type="InterPro" id="IPR000926">
    <property type="entry name" value="RibA"/>
</dbReference>
<feature type="site" description="Essential for DHBP synthase activity" evidence="17">
    <location>
        <position position="161"/>
    </location>
</feature>
<protein>
    <recommendedName>
        <fullName evidence="17">Riboflavin biosynthesis protein RibBA</fullName>
    </recommendedName>
    <domain>
        <recommendedName>
            <fullName evidence="17">3,4-dihydroxy-2-butanone 4-phosphate synthase</fullName>
            <shortName evidence="17">DHBP synthase</shortName>
            <ecNumber evidence="17">4.1.99.12</ecNumber>
        </recommendedName>
    </domain>
    <domain>
        <recommendedName>
            <fullName evidence="17">GTP cyclohydrolase-2</fullName>
            <ecNumber evidence="17">3.5.4.25</ecNumber>
        </recommendedName>
        <alternativeName>
            <fullName evidence="17">GTP cyclohydrolase II</fullName>
        </alternativeName>
    </domain>
</protein>
<feature type="site" description="Essential for DHBP synthase activity" evidence="17">
    <location>
        <position position="123"/>
    </location>
</feature>
<feature type="binding site" evidence="17">
    <location>
        <begin position="25"/>
        <end position="26"/>
    </location>
    <ligand>
        <name>D-ribulose 5-phosphate</name>
        <dbReference type="ChEBI" id="CHEBI:58121"/>
    </ligand>
</feature>
<evidence type="ECO:0000256" key="5">
    <source>
        <dbReference type="ARBA" id="ARBA00005520"/>
    </source>
</evidence>
<feature type="binding site" evidence="17">
    <location>
        <begin position="249"/>
        <end position="253"/>
    </location>
    <ligand>
        <name>GTP</name>
        <dbReference type="ChEBI" id="CHEBI:37565"/>
    </ligand>
</feature>
<dbReference type="NCBIfam" id="NF001591">
    <property type="entry name" value="PRK00393.1"/>
    <property type="match status" value="1"/>
</dbReference>
<comment type="caution">
    <text evidence="19">The sequence shown here is derived from an EMBL/GenBank/DDBJ whole genome shotgun (WGS) entry which is preliminary data.</text>
</comment>
<feature type="binding site" evidence="17">
    <location>
        <position position="140"/>
    </location>
    <ligand>
        <name>Mg(2+)</name>
        <dbReference type="ChEBI" id="CHEBI:18420"/>
        <label>2</label>
    </ligand>
</feature>
<dbReference type="InterPro" id="IPR017945">
    <property type="entry name" value="DHBP_synth_RibB-like_a/b_dom"/>
</dbReference>
<keyword evidence="13 17" id="KW-0464">Manganese</keyword>
<feature type="binding site" evidence="17">
    <location>
        <position position="161"/>
    </location>
    <ligand>
        <name>D-ribulose 5-phosphate</name>
        <dbReference type="ChEBI" id="CHEBI:58121"/>
    </ligand>
</feature>
<comment type="pathway">
    <text evidence="3 17">Cofactor biosynthesis; riboflavin biosynthesis; 5-amino-6-(D-ribitylamino)uracil from GTP: step 1/4.</text>
</comment>
<dbReference type="NCBIfam" id="TIGR00506">
    <property type="entry name" value="ribB"/>
    <property type="match status" value="1"/>
</dbReference>
<evidence type="ECO:0000256" key="15">
    <source>
        <dbReference type="ARBA" id="ARBA00023268"/>
    </source>
</evidence>
<feature type="domain" description="GTP cyclohydrolase II" evidence="18">
    <location>
        <begin position="209"/>
        <end position="370"/>
    </location>
</feature>
<keyword evidence="6 17" id="KW-0686">Riboflavin biosynthesis</keyword>
<feature type="binding site" evidence="17">
    <location>
        <position position="354"/>
    </location>
    <ligand>
        <name>GTP</name>
        <dbReference type="ChEBI" id="CHEBI:37565"/>
    </ligand>
</feature>
<dbReference type="Pfam" id="PF00926">
    <property type="entry name" value="DHBP_synthase"/>
    <property type="match status" value="1"/>
</dbReference>
<dbReference type="SUPFAM" id="SSF142695">
    <property type="entry name" value="RibA-like"/>
    <property type="match status" value="1"/>
</dbReference>
<comment type="similarity">
    <text evidence="17">In the C-terminal section; belongs to the GTP cyclohydrolase II family.</text>
</comment>
<evidence type="ECO:0000256" key="7">
    <source>
        <dbReference type="ARBA" id="ARBA00022723"/>
    </source>
</evidence>
<evidence type="ECO:0000256" key="16">
    <source>
        <dbReference type="ARBA" id="ARBA00049295"/>
    </source>
</evidence>
<keyword evidence="9 17" id="KW-0378">Hydrolase</keyword>
<dbReference type="Gene3D" id="3.90.870.10">
    <property type="entry name" value="DHBP synthase"/>
    <property type="match status" value="1"/>
</dbReference>
<feature type="region of interest" description="GTP cyclohydrolase II" evidence="17">
    <location>
        <begin position="199"/>
        <end position="396"/>
    </location>
</feature>
<dbReference type="InterPro" id="IPR000422">
    <property type="entry name" value="DHBP_synthase_RibB"/>
</dbReference>
<keyword evidence="12 17" id="KW-0342">GTP-binding</keyword>
<comment type="cofactor">
    <cofactor evidence="17">
        <name>Mg(2+)</name>
        <dbReference type="ChEBI" id="CHEBI:18420"/>
    </cofactor>
    <cofactor evidence="17">
        <name>Mn(2+)</name>
        <dbReference type="ChEBI" id="CHEBI:29035"/>
    </cofactor>
    <text evidence="17">Binds 2 divalent metal cations per subunit. Magnesium or manganese.</text>
</comment>
<dbReference type="PIRSF" id="PIRSF001259">
    <property type="entry name" value="RibA"/>
    <property type="match status" value="1"/>
</dbReference>
<feature type="binding site" evidence="17">
    <location>
        <position position="26"/>
    </location>
    <ligand>
        <name>Mg(2+)</name>
        <dbReference type="ChEBI" id="CHEBI:18420"/>
        <label>2</label>
    </ligand>
</feature>
<keyword evidence="11 17" id="KW-0460">Magnesium</keyword>
<keyword evidence="15 17" id="KW-0511">Multifunctional enzyme</keyword>
<dbReference type="InterPro" id="IPR036144">
    <property type="entry name" value="RibA-like_sf"/>
</dbReference>
<evidence type="ECO:0000256" key="4">
    <source>
        <dbReference type="ARBA" id="ARBA00004904"/>
    </source>
</evidence>
<dbReference type="InterPro" id="IPR032677">
    <property type="entry name" value="GTP_cyclohydro_II"/>
</dbReference>
<evidence type="ECO:0000256" key="17">
    <source>
        <dbReference type="HAMAP-Rule" id="MF_01283"/>
    </source>
</evidence>
<dbReference type="CDD" id="cd00641">
    <property type="entry name" value="GTP_cyclohydro2"/>
    <property type="match status" value="1"/>
</dbReference>
<feature type="binding site" evidence="17">
    <location>
        <begin position="292"/>
        <end position="294"/>
    </location>
    <ligand>
        <name>GTP</name>
        <dbReference type="ChEBI" id="CHEBI:37565"/>
    </ligand>
</feature>
<evidence type="ECO:0000256" key="2">
    <source>
        <dbReference type="ARBA" id="ARBA00002284"/>
    </source>
</evidence>
<dbReference type="NCBIfam" id="TIGR00505">
    <property type="entry name" value="ribA"/>
    <property type="match status" value="1"/>
</dbReference>
<dbReference type="PANTHER" id="PTHR21327:SF18">
    <property type="entry name" value="3,4-DIHYDROXY-2-BUTANONE 4-PHOSPHATE SYNTHASE"/>
    <property type="match status" value="1"/>
</dbReference>
<feature type="binding site" evidence="17">
    <location>
        <position position="30"/>
    </location>
    <ligand>
        <name>D-ribulose 5-phosphate</name>
        <dbReference type="ChEBI" id="CHEBI:58121"/>
    </ligand>
</feature>
<evidence type="ECO:0000313" key="19">
    <source>
        <dbReference type="EMBL" id="MFC4356283.1"/>
    </source>
</evidence>
<proteinExistence type="inferred from homology"/>
<feature type="active site" description="Proton acceptor; for GTP cyclohydrolase activity" evidence="17">
    <location>
        <position position="326"/>
    </location>
</feature>
<dbReference type="GO" id="GO:0008686">
    <property type="term" value="F:3,4-dihydroxy-2-butanone-4-phosphate synthase activity"/>
    <property type="evidence" value="ECO:0007669"/>
    <property type="project" value="UniProtKB-EC"/>
</dbReference>
<dbReference type="PANTHER" id="PTHR21327">
    <property type="entry name" value="GTP CYCLOHYDROLASE II-RELATED"/>
    <property type="match status" value="1"/>
</dbReference>
<accession>A0ABV8V0E5</accession>
<dbReference type="HAMAP" id="MF_00180">
    <property type="entry name" value="RibB"/>
    <property type="match status" value="1"/>
</dbReference>
<dbReference type="EC" id="3.5.4.25" evidence="17"/>
<dbReference type="EC" id="4.1.99.12" evidence="17"/>
<feature type="binding site" evidence="17">
    <location>
        <position position="265"/>
    </location>
    <ligand>
        <name>Zn(2+)</name>
        <dbReference type="ChEBI" id="CHEBI:29105"/>
        <note>catalytic</note>
    </ligand>
</feature>
<comment type="catalytic activity">
    <reaction evidence="16 17">
        <text>GTP + 4 H2O = 2,5-diamino-6-hydroxy-4-(5-phosphoribosylamino)-pyrimidine + formate + 2 phosphate + 3 H(+)</text>
        <dbReference type="Rhea" id="RHEA:23704"/>
        <dbReference type="ChEBI" id="CHEBI:15377"/>
        <dbReference type="ChEBI" id="CHEBI:15378"/>
        <dbReference type="ChEBI" id="CHEBI:15740"/>
        <dbReference type="ChEBI" id="CHEBI:37565"/>
        <dbReference type="ChEBI" id="CHEBI:43474"/>
        <dbReference type="ChEBI" id="CHEBI:58614"/>
        <dbReference type="EC" id="3.5.4.25"/>
    </reaction>
</comment>
<reference evidence="20" key="1">
    <citation type="journal article" date="2019" name="Int. J. Syst. Evol. Microbiol.">
        <title>The Global Catalogue of Microorganisms (GCM) 10K type strain sequencing project: providing services to taxonomists for standard genome sequencing and annotation.</title>
        <authorList>
            <consortium name="The Broad Institute Genomics Platform"/>
            <consortium name="The Broad Institute Genome Sequencing Center for Infectious Disease"/>
            <person name="Wu L."/>
            <person name="Ma J."/>
        </authorList>
    </citation>
    <scope>NUCLEOTIDE SEQUENCE [LARGE SCALE GENOMIC DNA]</scope>
    <source>
        <strain evidence="20">CCUG 50353</strain>
    </source>
</reference>
<evidence type="ECO:0000259" key="18">
    <source>
        <dbReference type="Pfam" id="PF00925"/>
    </source>
</evidence>
<keyword evidence="10 17" id="KW-0862">Zinc</keyword>
<evidence type="ECO:0000256" key="3">
    <source>
        <dbReference type="ARBA" id="ARBA00004853"/>
    </source>
</evidence>
<evidence type="ECO:0000256" key="9">
    <source>
        <dbReference type="ARBA" id="ARBA00022801"/>
    </source>
</evidence>
<dbReference type="HAMAP" id="MF_01283">
    <property type="entry name" value="RibBA"/>
    <property type="match status" value="1"/>
</dbReference>
<evidence type="ECO:0000256" key="10">
    <source>
        <dbReference type="ARBA" id="ARBA00022833"/>
    </source>
</evidence>
<evidence type="ECO:0000256" key="13">
    <source>
        <dbReference type="ARBA" id="ARBA00023211"/>
    </source>
</evidence>
<dbReference type="Gene3D" id="3.40.50.10990">
    <property type="entry name" value="GTP cyclohydrolase II"/>
    <property type="match status" value="1"/>
</dbReference>
<keyword evidence="8 17" id="KW-0547">Nucleotide-binding</keyword>
<feature type="binding site" evidence="17">
    <location>
        <position position="254"/>
    </location>
    <ligand>
        <name>Zn(2+)</name>
        <dbReference type="ChEBI" id="CHEBI:29105"/>
        <note>catalytic</note>
    </ligand>
</feature>
<sequence>MHTIEQALEQLKLGRPIIVVDDEDRENEGDFLALAEHATPELVNFMITEGRGLVCAPVSEERAEQLGLTPMIADNRDPYGTAFTVSVDSALATTGISAQERAETLQLLAQPTATAQEFVRPGHIFPLIAKRGGVTVRPGHTEAAVDLANLCGAAPVGIICEIMNPDGTMARLPELEVIAEKLDLVMISIEQLIAYRHQQECTVERGAIVDLPTQVGMFQAVGFRGVITGKEHMAIIKGDIENGQPVTIRVHSECLTGDVFGSKRCDCGPQLDAALSHIESQGSGIILYLRQEGRGVGLLNKLEAYALQQQGLDTVEANHQLGFADDLRDYREAADMLKALGIRDVRVLTNNPRKLDGLEKYGITIKERIPLEIPANESNAGYLSTKKQKLDHILKL</sequence>
<evidence type="ECO:0000256" key="8">
    <source>
        <dbReference type="ARBA" id="ARBA00022741"/>
    </source>
</evidence>
<comment type="similarity">
    <text evidence="5 17">In the N-terminal section; belongs to the DHBP synthase family.</text>
</comment>
<name>A0ABV8V0E5_9BACL</name>
<evidence type="ECO:0000256" key="1">
    <source>
        <dbReference type="ARBA" id="ARBA00000141"/>
    </source>
</evidence>
<comment type="catalytic activity">
    <reaction evidence="1 17">
        <text>D-ribulose 5-phosphate = (2S)-2-hydroxy-3-oxobutyl phosphate + formate + H(+)</text>
        <dbReference type="Rhea" id="RHEA:18457"/>
        <dbReference type="ChEBI" id="CHEBI:15378"/>
        <dbReference type="ChEBI" id="CHEBI:15740"/>
        <dbReference type="ChEBI" id="CHEBI:58121"/>
        <dbReference type="ChEBI" id="CHEBI:58830"/>
        <dbReference type="EC" id="4.1.99.12"/>
    </reaction>
</comment>
<feature type="active site" description="Nucleophile; for GTP cyclohydrolase activity" evidence="17">
    <location>
        <position position="328"/>
    </location>
</feature>
<dbReference type="Pfam" id="PF00925">
    <property type="entry name" value="GTP_cyclohydro2"/>
    <property type="match status" value="1"/>
</dbReference>
<evidence type="ECO:0000256" key="6">
    <source>
        <dbReference type="ARBA" id="ARBA00022619"/>
    </source>
</evidence>
<comment type="function">
    <text evidence="2 17">Catalyzes the conversion of D-ribulose 5-phosphate to formate and 3,4-dihydroxy-2-butanone 4-phosphate.</text>
</comment>
<comment type="function">
    <text evidence="17">Catalyzes the conversion of GTP to 2,5-diamino-6-ribosylamino-4(3H)-pyrimidinone 5'-phosphate (DARP), formate and pyrophosphate.</text>
</comment>
<dbReference type="EMBL" id="JBHSEF010000029">
    <property type="protein sequence ID" value="MFC4356283.1"/>
    <property type="molecule type" value="Genomic_DNA"/>
</dbReference>
<organism evidence="19 20">
    <name type="scientific">Chryseomicrobium palamuruense</name>
    <dbReference type="NCBI Taxonomy" id="682973"/>
    <lineage>
        <taxon>Bacteria</taxon>
        <taxon>Bacillati</taxon>
        <taxon>Bacillota</taxon>
        <taxon>Bacilli</taxon>
        <taxon>Bacillales</taxon>
        <taxon>Caryophanaceae</taxon>
        <taxon>Chryseomicrobium</taxon>
    </lineage>
</organism>
<comment type="cofactor">
    <cofactor evidence="17">
        <name>Zn(2+)</name>
        <dbReference type="ChEBI" id="CHEBI:29105"/>
    </cofactor>
    <text evidence="17">Binds 1 zinc ion per subunit.</text>
</comment>
<evidence type="ECO:0000313" key="20">
    <source>
        <dbReference type="Proteomes" id="UP001595733"/>
    </source>
</evidence>
<feature type="binding site" evidence="17">
    <location>
        <position position="314"/>
    </location>
    <ligand>
        <name>GTP</name>
        <dbReference type="ChEBI" id="CHEBI:37565"/>
    </ligand>
</feature>